<feature type="region of interest" description="Disordered" evidence="2">
    <location>
        <begin position="1"/>
        <end position="22"/>
    </location>
</feature>
<proteinExistence type="predicted"/>
<dbReference type="Proteomes" id="UP001642540">
    <property type="component" value="Unassembled WGS sequence"/>
</dbReference>
<keyword evidence="4" id="KW-1185">Reference proteome</keyword>
<evidence type="ECO:0000313" key="3">
    <source>
        <dbReference type="EMBL" id="CAL8132009.1"/>
    </source>
</evidence>
<reference evidence="3 4" key="1">
    <citation type="submission" date="2024-08" db="EMBL/GenBank/DDBJ databases">
        <authorList>
            <person name="Cucini C."/>
            <person name="Frati F."/>
        </authorList>
    </citation>
    <scope>NUCLEOTIDE SEQUENCE [LARGE SCALE GENOMIC DNA]</scope>
</reference>
<keyword evidence="1" id="KW-0175">Coiled coil</keyword>
<feature type="compositionally biased region" description="Polar residues" evidence="2">
    <location>
        <begin position="1"/>
        <end position="12"/>
    </location>
</feature>
<feature type="coiled-coil region" evidence="1">
    <location>
        <begin position="279"/>
        <end position="327"/>
    </location>
</feature>
<evidence type="ECO:0000256" key="1">
    <source>
        <dbReference type="SAM" id="Coils"/>
    </source>
</evidence>
<gene>
    <name evidence="3" type="ORF">ODALV1_LOCUS24430</name>
</gene>
<evidence type="ECO:0000313" key="4">
    <source>
        <dbReference type="Proteomes" id="UP001642540"/>
    </source>
</evidence>
<comment type="caution">
    <text evidence="3">The sequence shown here is derived from an EMBL/GenBank/DDBJ whole genome shotgun (WGS) entry which is preliminary data.</text>
</comment>
<organism evidence="3 4">
    <name type="scientific">Orchesella dallaii</name>
    <dbReference type="NCBI Taxonomy" id="48710"/>
    <lineage>
        <taxon>Eukaryota</taxon>
        <taxon>Metazoa</taxon>
        <taxon>Ecdysozoa</taxon>
        <taxon>Arthropoda</taxon>
        <taxon>Hexapoda</taxon>
        <taxon>Collembola</taxon>
        <taxon>Entomobryomorpha</taxon>
        <taxon>Entomobryoidea</taxon>
        <taxon>Orchesellidae</taxon>
        <taxon>Orchesellinae</taxon>
        <taxon>Orchesella</taxon>
    </lineage>
</organism>
<sequence length="364" mass="42705">MNRDTNSQQQSRPHYHYPPYSPGPPNCNEMNSWFCDRLLPTQNGVNPFDIQPQFTKTPLFPNPYPNPASTKTSVCSPVPVRPTDRQFVPKAVYEAVLDKNRMYISQIKHWQENNKNLKGPHFELKTKLSRSKERIKSLELQRNSLQENIKNGKRKISDLEANLKKSKRLELQLNNAKKEANICKKESSIKELKCNKLIYEKIELRDKVKELKAEVSNFKTELQAEEDTNQKLSFKVRTLQKTLLQLQKTLECHKSAHKKELVIQQKEFNRKLKYSSVAIDNENRQYKSVLIKMNKLKKEYLDTKEQMNKIKLENSNLQAKFETQKETAPCKCDCAKEAEDLWKLVRQLQQSTKDSQVQPTQKRK</sequence>
<name>A0ABP1RP60_9HEXA</name>
<feature type="coiled-coil region" evidence="1">
    <location>
        <begin position="121"/>
        <end position="228"/>
    </location>
</feature>
<protein>
    <submittedName>
        <fullName evidence="3">Uncharacterized protein</fullName>
    </submittedName>
</protein>
<evidence type="ECO:0000256" key="2">
    <source>
        <dbReference type="SAM" id="MobiDB-lite"/>
    </source>
</evidence>
<dbReference type="EMBL" id="CAXLJM020000091">
    <property type="protein sequence ID" value="CAL8132009.1"/>
    <property type="molecule type" value="Genomic_DNA"/>
</dbReference>
<accession>A0ABP1RP60</accession>